<reference evidence="2" key="1">
    <citation type="submission" date="2022-12" db="EMBL/GenBank/DDBJ databases">
        <authorList>
            <person name="Alioto T."/>
            <person name="Alioto T."/>
            <person name="Gomez Garrido J."/>
        </authorList>
    </citation>
    <scope>NUCLEOTIDE SEQUENCE</scope>
</reference>
<evidence type="ECO:0000313" key="3">
    <source>
        <dbReference type="Proteomes" id="UP001178461"/>
    </source>
</evidence>
<name>A0AA35NXW4_9SAUR</name>
<dbReference type="AlphaFoldDB" id="A0AA35NXW4"/>
<dbReference type="EMBL" id="OX395127">
    <property type="protein sequence ID" value="CAI5767844.1"/>
    <property type="molecule type" value="Genomic_DNA"/>
</dbReference>
<keyword evidence="1" id="KW-0472">Membrane</keyword>
<evidence type="ECO:0000313" key="2">
    <source>
        <dbReference type="EMBL" id="CAI5767844.1"/>
    </source>
</evidence>
<feature type="transmembrane region" description="Helical" evidence="1">
    <location>
        <begin position="76"/>
        <end position="100"/>
    </location>
</feature>
<sequence length="322" mass="35952">MRDDSNLFEPLLDDGDDSKLIPVQRFSYREKLWGILPRSSAPSWLYGIECGVPSFSDKSTMTQTTRPLGKRKTWTFILVLLALLTLLALAFIGALFWAPWRQQSPVEANKAKAGENATAAILVGQKNLSLAALLEAEMQEPQEGAMRKCLEEAVHKFSEEPAMVRKNSRMILQCNGTKQEFVSGKGEIHIEVVWINGTASYILDESSPEVHVARLGRHPMPLSLARISGVLQDLPSNISETRGDLKELHSCLDKTLQEFPHEPVVLQDDAKLMVTCGGVNLTFISGEGQSDINVYREDGEVQYQVKPTWSAWWARLFKGRLG</sequence>
<keyword evidence="3" id="KW-1185">Reference proteome</keyword>
<dbReference type="Proteomes" id="UP001178461">
    <property type="component" value="Chromosome 2"/>
</dbReference>
<organism evidence="2 3">
    <name type="scientific">Podarcis lilfordi</name>
    <name type="common">Lilford's wall lizard</name>
    <dbReference type="NCBI Taxonomy" id="74358"/>
    <lineage>
        <taxon>Eukaryota</taxon>
        <taxon>Metazoa</taxon>
        <taxon>Chordata</taxon>
        <taxon>Craniata</taxon>
        <taxon>Vertebrata</taxon>
        <taxon>Euteleostomi</taxon>
        <taxon>Lepidosauria</taxon>
        <taxon>Squamata</taxon>
        <taxon>Bifurcata</taxon>
        <taxon>Unidentata</taxon>
        <taxon>Episquamata</taxon>
        <taxon>Laterata</taxon>
        <taxon>Lacertibaenia</taxon>
        <taxon>Lacertidae</taxon>
        <taxon>Podarcis</taxon>
    </lineage>
</organism>
<protein>
    <submittedName>
        <fullName evidence="2">Uncharacterized protein</fullName>
    </submittedName>
</protein>
<keyword evidence="1" id="KW-0812">Transmembrane</keyword>
<accession>A0AA35NXW4</accession>
<keyword evidence="1" id="KW-1133">Transmembrane helix</keyword>
<proteinExistence type="predicted"/>
<gene>
    <name evidence="2" type="ORF">PODLI_1B020140</name>
</gene>
<evidence type="ECO:0000256" key="1">
    <source>
        <dbReference type="SAM" id="Phobius"/>
    </source>
</evidence>